<keyword evidence="2" id="KW-1185">Reference proteome</keyword>
<sequence length="72" mass="8274">MYHFVLFGGNKQIQGPQIGCFLSGAFDAAAAALFDRPRLINFLIVRLVQWRCAWDTNNQTDEQKKIQISTYH</sequence>
<gene>
    <name evidence="1" type="ORF">DERF_012574</name>
</gene>
<organism evidence="1 2">
    <name type="scientific">Dermatophagoides farinae</name>
    <name type="common">American house dust mite</name>
    <dbReference type="NCBI Taxonomy" id="6954"/>
    <lineage>
        <taxon>Eukaryota</taxon>
        <taxon>Metazoa</taxon>
        <taxon>Ecdysozoa</taxon>
        <taxon>Arthropoda</taxon>
        <taxon>Chelicerata</taxon>
        <taxon>Arachnida</taxon>
        <taxon>Acari</taxon>
        <taxon>Acariformes</taxon>
        <taxon>Sarcoptiformes</taxon>
        <taxon>Astigmata</taxon>
        <taxon>Psoroptidia</taxon>
        <taxon>Analgoidea</taxon>
        <taxon>Pyroglyphidae</taxon>
        <taxon>Dermatophagoidinae</taxon>
        <taxon>Dermatophagoides</taxon>
    </lineage>
</organism>
<dbReference type="EMBL" id="ASGP02000006">
    <property type="protein sequence ID" value="KAH9501751.1"/>
    <property type="molecule type" value="Genomic_DNA"/>
</dbReference>
<dbReference type="AlphaFoldDB" id="A0A922L0D0"/>
<accession>A0A922L0D0</accession>
<comment type="caution">
    <text evidence="1">The sequence shown here is derived from an EMBL/GenBank/DDBJ whole genome shotgun (WGS) entry which is preliminary data.</text>
</comment>
<proteinExistence type="predicted"/>
<name>A0A922L0D0_DERFA</name>
<evidence type="ECO:0000313" key="1">
    <source>
        <dbReference type="EMBL" id="KAH9501751.1"/>
    </source>
</evidence>
<protein>
    <submittedName>
        <fullName evidence="1">Uncharacterized protein</fullName>
    </submittedName>
</protein>
<reference evidence="1" key="2">
    <citation type="journal article" date="2022" name="Res Sq">
        <title>Comparative Genomics Reveals Insights into the Divergent Evolution of Astigmatic Mites and Household Pest Adaptations.</title>
        <authorList>
            <person name="Xiong Q."/>
            <person name="Wan A.T.-Y."/>
            <person name="Liu X.-Y."/>
            <person name="Fung C.S.-H."/>
            <person name="Xiao X."/>
            <person name="Malainual N."/>
            <person name="Hou J."/>
            <person name="Wang L."/>
            <person name="Wang M."/>
            <person name="Yang K."/>
            <person name="Cui Y."/>
            <person name="Leung E."/>
            <person name="Nong W."/>
            <person name="Shin S.-K."/>
            <person name="Au S."/>
            <person name="Jeong K.Y."/>
            <person name="Chew F.T."/>
            <person name="Hui J."/>
            <person name="Leung T.F."/>
            <person name="Tungtrongchitr A."/>
            <person name="Zhong N."/>
            <person name="Liu Z."/>
            <person name="Tsui S."/>
        </authorList>
    </citation>
    <scope>NUCLEOTIDE SEQUENCE</scope>
    <source>
        <strain evidence="1">Derf</strain>
        <tissue evidence="1">Whole organism</tissue>
    </source>
</reference>
<dbReference type="Proteomes" id="UP000790347">
    <property type="component" value="Unassembled WGS sequence"/>
</dbReference>
<reference evidence="1" key="1">
    <citation type="submission" date="2013-05" db="EMBL/GenBank/DDBJ databases">
        <authorList>
            <person name="Yim A.K.Y."/>
            <person name="Chan T.F."/>
            <person name="Ji K.M."/>
            <person name="Liu X.Y."/>
            <person name="Zhou J.W."/>
            <person name="Li R.Q."/>
            <person name="Yang K.Y."/>
            <person name="Li J."/>
            <person name="Li M."/>
            <person name="Law P.T.W."/>
            <person name="Wu Y.L."/>
            <person name="Cai Z.L."/>
            <person name="Qin H."/>
            <person name="Bao Y."/>
            <person name="Leung R.K.K."/>
            <person name="Ng P.K.S."/>
            <person name="Zou J."/>
            <person name="Zhong X.J."/>
            <person name="Ran P.X."/>
            <person name="Zhong N.S."/>
            <person name="Liu Z.G."/>
            <person name="Tsui S.K.W."/>
        </authorList>
    </citation>
    <scope>NUCLEOTIDE SEQUENCE</scope>
    <source>
        <strain evidence="1">Derf</strain>
        <tissue evidence="1">Whole organism</tissue>
    </source>
</reference>
<evidence type="ECO:0000313" key="2">
    <source>
        <dbReference type="Proteomes" id="UP000790347"/>
    </source>
</evidence>